<reference evidence="5" key="1">
    <citation type="journal article" date="2014" name="Front. Microbiol.">
        <title>High frequency of phylogenetically diverse reductive dehalogenase-homologous genes in deep subseafloor sedimentary metagenomes.</title>
        <authorList>
            <person name="Kawai M."/>
            <person name="Futagami T."/>
            <person name="Toyoda A."/>
            <person name="Takaki Y."/>
            <person name="Nishi S."/>
            <person name="Hori S."/>
            <person name="Arai W."/>
            <person name="Tsubouchi T."/>
            <person name="Morono Y."/>
            <person name="Uchiyama I."/>
            <person name="Ito T."/>
            <person name="Fujiyama A."/>
            <person name="Inagaki F."/>
            <person name="Takami H."/>
        </authorList>
    </citation>
    <scope>NUCLEOTIDE SEQUENCE</scope>
    <source>
        <strain evidence="5">Expedition CK06-06</strain>
    </source>
</reference>
<dbReference type="CDD" id="cd06133">
    <property type="entry name" value="ERI-1_3'hExo_like"/>
    <property type="match status" value="1"/>
</dbReference>
<dbReference type="AlphaFoldDB" id="X1IT03"/>
<dbReference type="GO" id="GO:0003676">
    <property type="term" value="F:nucleic acid binding"/>
    <property type="evidence" value="ECO:0007669"/>
    <property type="project" value="InterPro"/>
</dbReference>
<gene>
    <name evidence="5" type="ORF">S03H2_68678</name>
</gene>
<evidence type="ECO:0000256" key="3">
    <source>
        <dbReference type="ARBA" id="ARBA00022839"/>
    </source>
</evidence>
<accession>X1IT03</accession>
<feature type="non-terminal residue" evidence="5">
    <location>
        <position position="155"/>
    </location>
</feature>
<dbReference type="InterPro" id="IPR051274">
    <property type="entry name" value="3-5_Exoribonuclease"/>
</dbReference>
<keyword evidence="1" id="KW-0540">Nuclease</keyword>
<dbReference type="SUPFAM" id="SSF53098">
    <property type="entry name" value="Ribonuclease H-like"/>
    <property type="match status" value="1"/>
</dbReference>
<dbReference type="InterPro" id="IPR013520">
    <property type="entry name" value="Ribonucl_H"/>
</dbReference>
<keyword evidence="3" id="KW-0269">Exonuclease</keyword>
<dbReference type="InterPro" id="IPR012337">
    <property type="entry name" value="RNaseH-like_sf"/>
</dbReference>
<sequence length="155" mass="17923">MAKKLDKIIVVDVEATCWKYRTPPGKMNEIIEIGVCLLDVQSHDREEKESILVKPIESTVSEYCTEITGLTQKGVENGLSLKDACLVLQRKYMSFKRIWASYGDFDRNIFQRQCQRHNVKYPFGPTHINVKALFALKHQLEKEVNFAEALKIMNM</sequence>
<dbReference type="Gene3D" id="3.30.420.10">
    <property type="entry name" value="Ribonuclease H-like superfamily/Ribonuclease H"/>
    <property type="match status" value="1"/>
</dbReference>
<dbReference type="GO" id="GO:0000175">
    <property type="term" value="F:3'-5'-RNA exonuclease activity"/>
    <property type="evidence" value="ECO:0007669"/>
    <property type="project" value="InterPro"/>
</dbReference>
<dbReference type="InterPro" id="IPR036397">
    <property type="entry name" value="RNaseH_sf"/>
</dbReference>
<feature type="domain" description="Exonuclease" evidence="4">
    <location>
        <begin position="9"/>
        <end position="145"/>
    </location>
</feature>
<keyword evidence="2" id="KW-0378">Hydrolase</keyword>
<evidence type="ECO:0000313" key="5">
    <source>
        <dbReference type="EMBL" id="GAH85561.1"/>
    </source>
</evidence>
<dbReference type="PANTHER" id="PTHR23044">
    <property type="entry name" value="3'-5' EXONUCLEASE ERI1-RELATED"/>
    <property type="match status" value="1"/>
</dbReference>
<organism evidence="5">
    <name type="scientific">marine sediment metagenome</name>
    <dbReference type="NCBI Taxonomy" id="412755"/>
    <lineage>
        <taxon>unclassified sequences</taxon>
        <taxon>metagenomes</taxon>
        <taxon>ecological metagenomes</taxon>
    </lineage>
</organism>
<dbReference type="PANTHER" id="PTHR23044:SF61">
    <property type="entry name" value="3'-5' EXORIBONUCLEASE 1-RELATED"/>
    <property type="match status" value="1"/>
</dbReference>
<dbReference type="InterPro" id="IPR047201">
    <property type="entry name" value="ERI-1_3'hExo-like"/>
</dbReference>
<proteinExistence type="predicted"/>
<name>X1IT03_9ZZZZ</name>
<evidence type="ECO:0000256" key="1">
    <source>
        <dbReference type="ARBA" id="ARBA00022722"/>
    </source>
</evidence>
<comment type="caution">
    <text evidence="5">The sequence shown here is derived from an EMBL/GenBank/DDBJ whole genome shotgun (WGS) entry which is preliminary data.</text>
</comment>
<dbReference type="EMBL" id="BARU01045197">
    <property type="protein sequence ID" value="GAH85561.1"/>
    <property type="molecule type" value="Genomic_DNA"/>
</dbReference>
<dbReference type="Pfam" id="PF00929">
    <property type="entry name" value="RNase_T"/>
    <property type="match status" value="1"/>
</dbReference>
<evidence type="ECO:0000256" key="2">
    <source>
        <dbReference type="ARBA" id="ARBA00022801"/>
    </source>
</evidence>
<evidence type="ECO:0000259" key="4">
    <source>
        <dbReference type="Pfam" id="PF00929"/>
    </source>
</evidence>
<protein>
    <recommendedName>
        <fullName evidence="4">Exonuclease domain-containing protein</fullName>
    </recommendedName>
</protein>